<dbReference type="GO" id="GO:0061630">
    <property type="term" value="F:ubiquitin protein ligase activity"/>
    <property type="evidence" value="ECO:0007669"/>
    <property type="project" value="UniProtKB-EC"/>
</dbReference>
<keyword evidence="6" id="KW-0833">Ubl conjugation pathway</keyword>
<dbReference type="Gene3D" id="1.20.58.360">
    <property type="entry name" value="Shigella T3SS effector IpaH defines"/>
    <property type="match status" value="1"/>
</dbReference>
<accession>B1J6E5</accession>
<dbReference type="Pfam" id="PF20178">
    <property type="entry name" value="ToxA_N"/>
    <property type="match status" value="1"/>
</dbReference>
<evidence type="ECO:0000256" key="5">
    <source>
        <dbReference type="ARBA" id="ARBA00023026"/>
    </source>
</evidence>
<keyword evidence="4" id="KW-0677">Repeat</keyword>
<evidence type="ECO:0000256" key="3">
    <source>
        <dbReference type="ARBA" id="ARBA00022614"/>
    </source>
</evidence>
<keyword evidence="6" id="KW-0808">Transferase</keyword>
<evidence type="ECO:0000256" key="2">
    <source>
        <dbReference type="ARBA" id="ARBA00012483"/>
    </source>
</evidence>
<evidence type="ECO:0000256" key="7">
    <source>
        <dbReference type="SAM" id="Coils"/>
    </source>
</evidence>
<comment type="similarity">
    <text evidence="6">Belongs to the LRR-containing bacterial E3 ligase family.</text>
</comment>
<dbReference type="InterPro" id="IPR050541">
    <property type="entry name" value="LRR_TM_domain-containing"/>
</dbReference>
<dbReference type="SUPFAM" id="SSF52058">
    <property type="entry name" value="L domain-like"/>
    <property type="match status" value="1"/>
</dbReference>
<dbReference type="InterPro" id="IPR029487">
    <property type="entry name" value="NEL_dom"/>
</dbReference>
<dbReference type="STRING" id="390235.PputW619_1904"/>
<dbReference type="eggNOG" id="COG4886">
    <property type="taxonomic scope" value="Bacteria"/>
</dbReference>
<comment type="PTM">
    <text evidence="6">Ubiquitinated in the presence of host E1 ubiquitin-activating enzyme, E2 ubiquitin-conjugating enzyme and ubiquitin.</text>
</comment>
<evidence type="ECO:0000256" key="1">
    <source>
        <dbReference type="ARBA" id="ARBA00000900"/>
    </source>
</evidence>
<keyword evidence="6" id="KW-1035">Host cytoplasm</keyword>
<protein>
    <recommendedName>
        <fullName evidence="2">RING-type E3 ubiquitin transferase</fullName>
        <ecNumber evidence="2">2.3.2.27</ecNumber>
    </recommendedName>
</protein>
<keyword evidence="7" id="KW-0175">Coiled coil</keyword>
<dbReference type="PROSITE" id="PS51450">
    <property type="entry name" value="LRR"/>
    <property type="match status" value="1"/>
</dbReference>
<dbReference type="SMART" id="SM00369">
    <property type="entry name" value="LRR_TYP"/>
    <property type="match status" value="3"/>
</dbReference>
<dbReference type="Gene3D" id="3.80.10.10">
    <property type="entry name" value="Ribonuclease Inhibitor"/>
    <property type="match status" value="1"/>
</dbReference>
<reference evidence="9" key="1">
    <citation type="submission" date="2008-02" db="EMBL/GenBank/DDBJ databases">
        <title>Complete sequence of Psuedomonas putida W619.</title>
        <authorList>
            <consortium name="US DOE Joint Genome Institute"/>
            <person name="Copeland A."/>
            <person name="Lucas S."/>
            <person name="Lapidus A."/>
            <person name="Barry K."/>
            <person name="Detter J.C."/>
            <person name="Glavina del Rio T."/>
            <person name="Dalin E."/>
            <person name="Tice H."/>
            <person name="Pitluck S."/>
            <person name="Chain P."/>
            <person name="Malfatti S."/>
            <person name="Shin M."/>
            <person name="Vergez L."/>
            <person name="Schmutz J."/>
            <person name="Larimer F."/>
            <person name="Land M."/>
            <person name="Hauser L."/>
            <person name="Kyrpides N."/>
            <person name="Kim E."/>
            <person name="Taghavi S."/>
            <person name="Vangronsveld D."/>
            <person name="van der Lelie D."/>
            <person name="Richardson P."/>
        </authorList>
    </citation>
    <scope>NUCLEOTIDE SEQUENCE</scope>
    <source>
        <strain evidence="9">W619</strain>
    </source>
</reference>
<feature type="domain" description="NEL" evidence="8">
    <location>
        <begin position="1210"/>
        <end position="1498"/>
    </location>
</feature>
<keyword evidence="5" id="KW-0843">Virulence</keyword>
<gene>
    <name evidence="9" type="ordered locus">PputW619_1904</name>
</gene>
<dbReference type="InterPro" id="IPR003591">
    <property type="entry name" value="Leu-rich_rpt_typical-subtyp"/>
</dbReference>
<feature type="active site" description="Glycyl thioester intermediate" evidence="6">
    <location>
        <position position="1297"/>
    </location>
</feature>
<dbReference type="OrthoDB" id="1467561at2"/>
<evidence type="ECO:0000313" key="9">
    <source>
        <dbReference type="EMBL" id="ACA72407.1"/>
    </source>
</evidence>
<evidence type="ECO:0000256" key="4">
    <source>
        <dbReference type="ARBA" id="ARBA00022737"/>
    </source>
</evidence>
<dbReference type="PROSITE" id="PS52053">
    <property type="entry name" value="NEL"/>
    <property type="match status" value="1"/>
</dbReference>
<dbReference type="PANTHER" id="PTHR24369:SF213">
    <property type="entry name" value="INSULIN LIKE GROWTH FACTOR BINDING PROTEIN ACID LABILE SUBUNIT"/>
    <property type="match status" value="1"/>
</dbReference>
<dbReference type="Pfam" id="PF14496">
    <property type="entry name" value="NEL"/>
    <property type="match status" value="1"/>
</dbReference>
<dbReference type="EMBL" id="CP000949">
    <property type="protein sequence ID" value="ACA72407.1"/>
    <property type="molecule type" value="Genomic_DNA"/>
</dbReference>
<dbReference type="PANTHER" id="PTHR24369">
    <property type="entry name" value="ANTIGEN BSP, PUTATIVE-RELATED"/>
    <property type="match status" value="1"/>
</dbReference>
<evidence type="ECO:0000259" key="8">
    <source>
        <dbReference type="PROSITE" id="PS52053"/>
    </source>
</evidence>
<dbReference type="InterPro" id="IPR032675">
    <property type="entry name" value="LRR_dom_sf"/>
</dbReference>
<comment type="catalytic activity">
    <reaction evidence="1">
        <text>S-ubiquitinyl-[E2 ubiquitin-conjugating enzyme]-L-cysteine + [acceptor protein]-L-lysine = [E2 ubiquitin-conjugating enzyme]-L-cysteine + N(6)-ubiquitinyl-[acceptor protein]-L-lysine.</text>
        <dbReference type="EC" id="2.3.2.27"/>
    </reaction>
</comment>
<dbReference type="KEGG" id="ppw:PputW619_1904"/>
<dbReference type="InterPro" id="IPR001611">
    <property type="entry name" value="Leu-rich_rpt"/>
</dbReference>
<evidence type="ECO:0000256" key="6">
    <source>
        <dbReference type="PROSITE-ProRule" id="PRU01398"/>
    </source>
</evidence>
<dbReference type="GO" id="GO:0005886">
    <property type="term" value="C:plasma membrane"/>
    <property type="evidence" value="ECO:0007669"/>
    <property type="project" value="TreeGrafter"/>
</dbReference>
<proteinExistence type="inferred from homology"/>
<dbReference type="EC" id="2.3.2.27" evidence="2"/>
<dbReference type="GO" id="GO:0016567">
    <property type="term" value="P:protein ubiquitination"/>
    <property type="evidence" value="ECO:0007669"/>
    <property type="project" value="InterPro"/>
</dbReference>
<keyword evidence="6" id="KW-0964">Secreted</keyword>
<name>B1J6E5_PSEPW</name>
<dbReference type="GO" id="GO:0005576">
    <property type="term" value="C:extracellular region"/>
    <property type="evidence" value="ECO:0007669"/>
    <property type="project" value="UniProtKB-UniRule"/>
</dbReference>
<feature type="coiled-coil region" evidence="7">
    <location>
        <begin position="935"/>
        <end position="969"/>
    </location>
</feature>
<keyword evidence="3" id="KW-0433">Leucine-rich repeat</keyword>
<dbReference type="InterPro" id="IPR046673">
    <property type="entry name" value="ToxA_N"/>
</dbReference>
<keyword evidence="6" id="KW-0832">Ubl conjugation</keyword>
<sequence>MHTPPLSSAQAAIDAFQDAILGKRLPLWLRQAPTEQLPAISKALANSLRSREQVDALLRGIEGIDSFVASKLEEALGERYGLDCNSRSLKFVEGHREPVINSQPVGAHLTEVVYEEKPLLEVVLRNFTAEQARAGGQPPGNRLLVPCQGRATEPTSIELAALCRELDLGERYQRYLDAILKPEGDTRRVESQLVDASRYAMLVDAYKARQEGKLDDSELQWAVAVCTDGKLLRLGGDLVQARQLRLLGCHIQQVVVFDVIDQGVLFDTTRRVLLYVPGDPVAPWSTFESLDKLNRELGRRLRDKTYQRFFSRLVLRRDSQAFFTQVTALFDDLADWAFRDLDPRLHAYPQPLFNSLAQACIRQIKEDAALIAVPVARLDREVQREHDQRLAAEGWTLLNLASFFVPGLGLALLAVTAWELLGEVYHGFEAWHEGDRQEALDHLTHVATDLAVLATTAVGVGVARRLWARSMRVDAMVPAQLDDGTVKLWQQDLAPFQTQAPVAAASPDALGIRRLDGRAWIEMDGHHYRVTEVAGDGQWRLRPVDGHGPMLRHNGAGAWRLWNDQPALWRNTYRMFRRLGEPFSRLDDEGIDLVLLFHGLDGDDVRGLHVYAQAPSPEMLDSVQRAGLDQRIRSLVGCLRSGELVADTAALDHARGLPGARGLSDQALAELVRIQRRTLLQRLYEALQPGDSPGSAALRRIFPGLHARAARALVHAASGVDRRRLLSSGRVALGLAEAARTSLLAIRQARVLEAFYLDTPQNADLARVALGLLRYLPGRQHGVRWRLHEGYLGGPLLTRTEQGLRTFDLLHTNGTFQLLDDQGTAIGEAGELFDVMAPAYTQEQREAMGIGDPFSHNLRVMLGREAVRRRDEMSRLLGAVRPGAVRTPIRLADGRLGYPLGGGGVSGFASRGSALRAALRDLFPWLSDEQIETFAADARRSGHQLERELTDLRNELMALRNTLDTWVAQEQGDAREDRDTLRETLLSSWSRSVGVGELQIEAQQNLHVMFCNFRAGRLPNIPAQVSFRGVTNLSLLHLDLLEVPSSFLLAFPNLRTLDLGGNLLTCLPRPLLQITQLRHLSLPNNRIRLNLAQSATLASCTSLQSLDLSHNPLGRRFTLAGLTELRWLNLRDTQITQFPPGLFDRAQLISVDLRENRIRQIPEHFYQLPVQRRRRIRLSANPLGEAQTLRLQASLRSDIPAMDDEQVLLRLNYAREVWGDAVAPEHRGLILAAWDSLDGEQDTERFFRVLRQLLLSEDFRVDARAMGNRVMAVLQAMAMTPELRENLLSVANDEWGCQDGATWCLSNLELNLLVWQVEHAAPGKSERALLSLGRRLWRQDKVDRFAASWALQHGREQEGSEVGLAFRVGLRERLDLPVQVGGMSFHAISGVLDADLAEAEAAVRGSENPSEIARSMVDREFWQAHLERTHPDRFAAVDLPFRRQLETLLDDEALTEGAKLEQADGIRDAQRAARRGLMLDMTIRAMEVGPEESGIHVR</sequence>
<dbReference type="HOGENOM" id="CLU_000909_1_0_6"/>
<organism evidence="9">
    <name type="scientific">Pseudomonas putida (strain W619)</name>
    <dbReference type="NCBI Taxonomy" id="390235"/>
    <lineage>
        <taxon>Bacteria</taxon>
        <taxon>Pseudomonadati</taxon>
        <taxon>Pseudomonadota</taxon>
        <taxon>Gammaproteobacteria</taxon>
        <taxon>Pseudomonadales</taxon>
        <taxon>Pseudomonadaceae</taxon>
        <taxon>Pseudomonas</taxon>
    </lineage>
</organism>